<evidence type="ECO:0000256" key="7">
    <source>
        <dbReference type="ARBA" id="ARBA00022833"/>
    </source>
</evidence>
<dbReference type="GO" id="GO:0008270">
    <property type="term" value="F:zinc ion binding"/>
    <property type="evidence" value="ECO:0007669"/>
    <property type="project" value="UniProtKB-KW"/>
</dbReference>
<keyword evidence="6 10" id="KW-0863">Zinc-finger</keyword>
<dbReference type="InterPro" id="IPR036855">
    <property type="entry name" value="Znf_CCCH_sf"/>
</dbReference>
<evidence type="ECO:0000256" key="10">
    <source>
        <dbReference type="PROSITE-ProRule" id="PRU00723"/>
    </source>
</evidence>
<feature type="zinc finger region" description="C3H1-type" evidence="10">
    <location>
        <begin position="263"/>
        <end position="289"/>
    </location>
</feature>
<accession>A0A7S1F250</accession>
<keyword evidence="5 10" id="KW-0479">Metal-binding</keyword>
<evidence type="ECO:0000256" key="5">
    <source>
        <dbReference type="ARBA" id="ARBA00022723"/>
    </source>
</evidence>
<evidence type="ECO:0000256" key="1">
    <source>
        <dbReference type="ARBA" id="ARBA00012386"/>
    </source>
</evidence>
<dbReference type="GO" id="GO:0008033">
    <property type="term" value="P:tRNA processing"/>
    <property type="evidence" value="ECO:0007669"/>
    <property type="project" value="UniProtKB-KW"/>
</dbReference>
<comment type="similarity">
    <text evidence="8">Belongs to the TDD superfamily. DTWD2 family.</text>
</comment>
<dbReference type="SMART" id="SM01144">
    <property type="entry name" value="DTW"/>
    <property type="match status" value="1"/>
</dbReference>
<dbReference type="SMART" id="SM00356">
    <property type="entry name" value="ZnF_C3H1"/>
    <property type="match status" value="1"/>
</dbReference>
<evidence type="ECO:0000256" key="3">
    <source>
        <dbReference type="ARBA" id="ARBA00022691"/>
    </source>
</evidence>
<dbReference type="SUPFAM" id="SSF90229">
    <property type="entry name" value="CCCH zinc finger"/>
    <property type="match status" value="1"/>
</dbReference>
<dbReference type="InterPro" id="IPR000571">
    <property type="entry name" value="Znf_CCCH"/>
</dbReference>
<dbReference type="AlphaFoldDB" id="A0A7S1F250"/>
<evidence type="ECO:0000313" key="12">
    <source>
        <dbReference type="EMBL" id="CAD8838127.1"/>
    </source>
</evidence>
<protein>
    <recommendedName>
        <fullName evidence="1">tRNA-uridine aminocarboxypropyltransferase</fullName>
        <ecNumber evidence="1">2.5.1.25</ecNumber>
    </recommendedName>
</protein>
<sequence>MEDVPPMERSGVLMTNRAALAADELREKGRCEHCALVLAHCICRSLRELRLEVTGVVGVRFALWMHVAERSRASNTGKLLAQLLPQCEVFLHGVPADVQRFDELTSSLNGRAFVLFPSEDALPLAALREEMWPSSGQEFSSSDGEVPEPFLVVLVDGTWDQAKRMHKALKGLPHIALQPIDGESSFTWRKQSLTGRVTTAEAAALLLDGLGQADTGAPCALRSAVQVLERALEQQTHYLKNAPPLPHKRSPKPWNVVVDGVVRSGAPCRHYVRGHCYRGADCLFRHEDGQVETTS</sequence>
<evidence type="ECO:0000256" key="8">
    <source>
        <dbReference type="ARBA" id="ARBA00034489"/>
    </source>
</evidence>
<proteinExistence type="inferred from homology"/>
<evidence type="ECO:0000259" key="11">
    <source>
        <dbReference type="PROSITE" id="PS50103"/>
    </source>
</evidence>
<dbReference type="PROSITE" id="PS50103">
    <property type="entry name" value="ZF_C3H1"/>
    <property type="match status" value="1"/>
</dbReference>
<dbReference type="InterPro" id="IPR039262">
    <property type="entry name" value="DTWD2/TAPT"/>
</dbReference>
<dbReference type="Pfam" id="PF03942">
    <property type="entry name" value="DTW"/>
    <property type="match status" value="1"/>
</dbReference>
<evidence type="ECO:0000256" key="6">
    <source>
        <dbReference type="ARBA" id="ARBA00022771"/>
    </source>
</evidence>
<evidence type="ECO:0000256" key="2">
    <source>
        <dbReference type="ARBA" id="ARBA00022679"/>
    </source>
</evidence>
<dbReference type="Gene3D" id="1.20.120.1350">
    <property type="entry name" value="Pneumovirus matrix protein 2 (M2), zinc-binding domain"/>
    <property type="match status" value="1"/>
</dbReference>
<keyword evidence="3" id="KW-0949">S-adenosyl-L-methionine</keyword>
<feature type="domain" description="C3H1-type" evidence="11">
    <location>
        <begin position="263"/>
        <end position="289"/>
    </location>
</feature>
<dbReference type="InterPro" id="IPR005636">
    <property type="entry name" value="DTW"/>
</dbReference>
<reference evidence="12" key="1">
    <citation type="submission" date="2021-01" db="EMBL/GenBank/DDBJ databases">
        <authorList>
            <person name="Corre E."/>
            <person name="Pelletier E."/>
            <person name="Niang G."/>
            <person name="Scheremetjew M."/>
            <person name="Finn R."/>
            <person name="Kale V."/>
            <person name="Holt S."/>
            <person name="Cochrane G."/>
            <person name="Meng A."/>
            <person name="Brown T."/>
            <person name="Cohen L."/>
        </authorList>
    </citation>
    <scope>NUCLEOTIDE SEQUENCE</scope>
</reference>
<dbReference type="GO" id="GO:0016432">
    <property type="term" value="F:tRNA-uridine aminocarboxypropyltransferase activity"/>
    <property type="evidence" value="ECO:0007669"/>
    <property type="project" value="UniProtKB-EC"/>
</dbReference>
<dbReference type="PANTHER" id="PTHR21392">
    <property type="entry name" value="TRNA-URIDINE AMINOCARBOXYPROPYLTRANSFERASE 2"/>
    <property type="match status" value="1"/>
</dbReference>
<evidence type="ECO:0000256" key="9">
    <source>
        <dbReference type="ARBA" id="ARBA00048718"/>
    </source>
</evidence>
<keyword evidence="4" id="KW-0819">tRNA processing</keyword>
<dbReference type="PANTHER" id="PTHR21392:SF0">
    <property type="entry name" value="TRNA-URIDINE AMINOCARBOXYPROPYLTRANSFERASE 2"/>
    <property type="match status" value="1"/>
</dbReference>
<keyword evidence="7 10" id="KW-0862">Zinc</keyword>
<keyword evidence="2" id="KW-0808">Transferase</keyword>
<organism evidence="12">
    <name type="scientific">Noctiluca scintillans</name>
    <name type="common">Sea sparkle</name>
    <name type="synonym">Red tide dinoflagellate</name>
    <dbReference type="NCBI Taxonomy" id="2966"/>
    <lineage>
        <taxon>Eukaryota</taxon>
        <taxon>Sar</taxon>
        <taxon>Alveolata</taxon>
        <taxon>Dinophyceae</taxon>
        <taxon>Noctilucales</taxon>
        <taxon>Noctilucaceae</taxon>
        <taxon>Noctiluca</taxon>
    </lineage>
</organism>
<comment type="catalytic activity">
    <reaction evidence="9">
        <text>a uridine in tRNA + S-adenosyl-L-methionine = a 3-[(3S)-3-amino-3-carboxypropyl]uridine in tRNA + S-methyl-5'-thioadenosine + H(+)</text>
        <dbReference type="Rhea" id="RHEA:62432"/>
        <dbReference type="Rhea" id="RHEA-COMP:13339"/>
        <dbReference type="Rhea" id="RHEA-COMP:16092"/>
        <dbReference type="ChEBI" id="CHEBI:15378"/>
        <dbReference type="ChEBI" id="CHEBI:17509"/>
        <dbReference type="ChEBI" id="CHEBI:59789"/>
        <dbReference type="ChEBI" id="CHEBI:65315"/>
        <dbReference type="ChEBI" id="CHEBI:82930"/>
        <dbReference type="EC" id="2.5.1.25"/>
    </reaction>
</comment>
<name>A0A7S1F250_NOCSC</name>
<dbReference type="EC" id="2.5.1.25" evidence="1"/>
<dbReference type="EMBL" id="HBFQ01017855">
    <property type="protein sequence ID" value="CAD8838127.1"/>
    <property type="molecule type" value="Transcribed_RNA"/>
</dbReference>
<evidence type="ECO:0000256" key="4">
    <source>
        <dbReference type="ARBA" id="ARBA00022694"/>
    </source>
</evidence>
<gene>
    <name evidence="12" type="ORF">NSCI0253_LOCUS12475</name>
</gene>